<dbReference type="EMBL" id="KQ965758">
    <property type="protein sequence ID" value="KXS15961.1"/>
    <property type="molecule type" value="Genomic_DNA"/>
</dbReference>
<dbReference type="Proteomes" id="UP000070544">
    <property type="component" value="Unassembled WGS sequence"/>
</dbReference>
<sequence>MMGHLSSCEFLLRVNPLRNARAGTFLALVERETVGDSQEFQSHLCSSPCSRVLGTSLGERVDLPSRCHAACTTRSRKTPREGMTWSRASCHGVEEGEGCRVSDVLKYAAFALLPCCEST</sequence>
<keyword evidence="2" id="KW-1185">Reference proteome</keyword>
<reference evidence="1 2" key="1">
    <citation type="journal article" date="2015" name="Genome Biol. Evol.">
        <title>Phylogenomic analyses indicate that early fungi evolved digesting cell walls of algal ancestors of land plants.</title>
        <authorList>
            <person name="Chang Y."/>
            <person name="Wang S."/>
            <person name="Sekimoto S."/>
            <person name="Aerts A.L."/>
            <person name="Choi C."/>
            <person name="Clum A."/>
            <person name="LaButti K.M."/>
            <person name="Lindquist E.A."/>
            <person name="Yee Ngan C."/>
            <person name="Ohm R.A."/>
            <person name="Salamov A.A."/>
            <person name="Grigoriev I.V."/>
            <person name="Spatafora J.W."/>
            <person name="Berbee M.L."/>
        </authorList>
    </citation>
    <scope>NUCLEOTIDE SEQUENCE [LARGE SCALE GENOMIC DNA]</scope>
    <source>
        <strain evidence="1 2">JEL478</strain>
    </source>
</reference>
<evidence type="ECO:0000313" key="1">
    <source>
        <dbReference type="EMBL" id="KXS15961.1"/>
    </source>
</evidence>
<dbReference type="AlphaFoldDB" id="A0A139AGL9"/>
<gene>
    <name evidence="1" type="ORF">M427DRAFT_306437</name>
</gene>
<accession>A0A139AGL9</accession>
<proteinExistence type="predicted"/>
<organism evidence="1 2">
    <name type="scientific">Gonapodya prolifera (strain JEL478)</name>
    <name type="common">Monoblepharis prolifera</name>
    <dbReference type="NCBI Taxonomy" id="1344416"/>
    <lineage>
        <taxon>Eukaryota</taxon>
        <taxon>Fungi</taxon>
        <taxon>Fungi incertae sedis</taxon>
        <taxon>Chytridiomycota</taxon>
        <taxon>Chytridiomycota incertae sedis</taxon>
        <taxon>Monoblepharidomycetes</taxon>
        <taxon>Monoblepharidales</taxon>
        <taxon>Gonapodyaceae</taxon>
        <taxon>Gonapodya</taxon>
    </lineage>
</organism>
<protein>
    <submittedName>
        <fullName evidence="1">Uncharacterized protein</fullName>
    </submittedName>
</protein>
<evidence type="ECO:0000313" key="2">
    <source>
        <dbReference type="Proteomes" id="UP000070544"/>
    </source>
</evidence>
<name>A0A139AGL9_GONPJ</name>